<dbReference type="Proteomes" id="UP000192223">
    <property type="component" value="Unplaced"/>
</dbReference>
<feature type="chain" id="PRO_5010692562" evidence="1">
    <location>
        <begin position="17"/>
        <end position="149"/>
    </location>
</feature>
<sequence>MWTFFVSIFVCGVCFAERIQYATAMPVEVPEIERLYPPVDSPRPFFNSIGDLIGSTGFLPIEINVPDTITNLINGIQSISGGNPIGNGVILNSLVQRFPFLQNFRPRPNASPYIFLILPNPNRKWDNGNIKNALYPFDPNSEEYSMFYP</sequence>
<protein>
    <submittedName>
        <fullName evidence="3">Uncharacterized protein LOC108733073</fullName>
    </submittedName>
</protein>
<dbReference type="InParanoid" id="A0A1W4WGM9"/>
<reference evidence="3" key="1">
    <citation type="submission" date="2025-08" db="UniProtKB">
        <authorList>
            <consortium name="RefSeq"/>
        </authorList>
    </citation>
    <scope>IDENTIFICATION</scope>
    <source>
        <tissue evidence="3">Entire body</tissue>
    </source>
</reference>
<dbReference type="RefSeq" id="XP_018319617.1">
    <property type="nucleotide sequence ID" value="XM_018464115.1"/>
</dbReference>
<feature type="signal peptide" evidence="1">
    <location>
        <begin position="1"/>
        <end position="16"/>
    </location>
</feature>
<dbReference type="KEGG" id="apln:108733073"/>
<dbReference type="AlphaFoldDB" id="A0A1W4WGM9"/>
<proteinExistence type="predicted"/>
<accession>A0A1W4WGM9</accession>
<organism evidence="2 3">
    <name type="scientific">Agrilus planipennis</name>
    <name type="common">Emerald ash borer</name>
    <name type="synonym">Agrilus marcopoli</name>
    <dbReference type="NCBI Taxonomy" id="224129"/>
    <lineage>
        <taxon>Eukaryota</taxon>
        <taxon>Metazoa</taxon>
        <taxon>Ecdysozoa</taxon>
        <taxon>Arthropoda</taxon>
        <taxon>Hexapoda</taxon>
        <taxon>Insecta</taxon>
        <taxon>Pterygota</taxon>
        <taxon>Neoptera</taxon>
        <taxon>Endopterygota</taxon>
        <taxon>Coleoptera</taxon>
        <taxon>Polyphaga</taxon>
        <taxon>Elateriformia</taxon>
        <taxon>Buprestoidea</taxon>
        <taxon>Buprestidae</taxon>
        <taxon>Agrilinae</taxon>
        <taxon>Agrilus</taxon>
    </lineage>
</organism>
<evidence type="ECO:0000313" key="3">
    <source>
        <dbReference type="RefSeq" id="XP_018319617.1"/>
    </source>
</evidence>
<evidence type="ECO:0000313" key="2">
    <source>
        <dbReference type="Proteomes" id="UP000192223"/>
    </source>
</evidence>
<gene>
    <name evidence="3" type="primary">LOC108733073</name>
</gene>
<keyword evidence="2" id="KW-1185">Reference proteome</keyword>
<keyword evidence="1" id="KW-0732">Signal</keyword>
<dbReference type="OrthoDB" id="7330171at2759"/>
<evidence type="ECO:0000256" key="1">
    <source>
        <dbReference type="SAM" id="SignalP"/>
    </source>
</evidence>
<name>A0A1W4WGM9_AGRPL</name>
<dbReference type="GeneID" id="108733073"/>